<dbReference type="EC" id="2.7.1.166" evidence="4 15"/>
<comment type="similarity">
    <text evidence="3 15">Belongs to the protein kinase superfamily. KdkA/RfaP family.</text>
</comment>
<evidence type="ECO:0000256" key="1">
    <source>
        <dbReference type="ARBA" id="ARBA00004515"/>
    </source>
</evidence>
<keyword evidence="12 15" id="KW-0472">Membrane</keyword>
<evidence type="ECO:0000256" key="13">
    <source>
        <dbReference type="ARBA" id="ARBA00029511"/>
    </source>
</evidence>
<keyword evidence="8 15" id="KW-0547">Nucleotide-binding</keyword>
<feature type="active site" evidence="15">
    <location>
        <position position="172"/>
    </location>
</feature>
<name>A0ABS2HKV2_9VIBR</name>
<evidence type="ECO:0000313" key="16">
    <source>
        <dbReference type="EMBL" id="MBM7037674.1"/>
    </source>
</evidence>
<evidence type="ECO:0000256" key="11">
    <source>
        <dbReference type="ARBA" id="ARBA00022985"/>
    </source>
</evidence>
<evidence type="ECO:0000256" key="6">
    <source>
        <dbReference type="ARBA" id="ARBA00022519"/>
    </source>
</evidence>
<evidence type="ECO:0000256" key="14">
    <source>
        <dbReference type="ARBA" id="ARBA00034417"/>
    </source>
</evidence>
<evidence type="ECO:0000256" key="10">
    <source>
        <dbReference type="ARBA" id="ARBA00022840"/>
    </source>
</evidence>
<evidence type="ECO:0000256" key="15">
    <source>
        <dbReference type="HAMAP-Rule" id="MF_00521"/>
    </source>
</evidence>
<evidence type="ECO:0000256" key="7">
    <source>
        <dbReference type="ARBA" id="ARBA00022679"/>
    </source>
</evidence>
<dbReference type="Proteomes" id="UP000809621">
    <property type="component" value="Unassembled WGS sequence"/>
</dbReference>
<evidence type="ECO:0000256" key="2">
    <source>
        <dbReference type="ARBA" id="ARBA00004713"/>
    </source>
</evidence>
<gene>
    <name evidence="15" type="primary">kdkA</name>
    <name evidence="16" type="ORF">JQC93_14780</name>
</gene>
<comment type="pathway">
    <text evidence="2 15">Bacterial outer membrane biogenesis; LPS core biosynthesis.</text>
</comment>
<keyword evidence="10 15" id="KW-0067">ATP-binding</keyword>
<dbReference type="NCBIfam" id="NF002475">
    <property type="entry name" value="PRK01723.1"/>
    <property type="match status" value="1"/>
</dbReference>
<dbReference type="EMBL" id="JAFEUM010000006">
    <property type="protein sequence ID" value="MBM7037674.1"/>
    <property type="molecule type" value="Genomic_DNA"/>
</dbReference>
<dbReference type="Pfam" id="PF06293">
    <property type="entry name" value="Kdo"/>
    <property type="match status" value="1"/>
</dbReference>
<comment type="catalytic activity">
    <reaction evidence="14 15">
        <text>an alpha-Kdo-(2-&gt;6)-lipid IVA + ATP = a 4-O-phospho-alpha-Kdo-(2-&gt;6)-lipid IVA + ADP + H(+)</text>
        <dbReference type="Rhea" id="RHEA:74271"/>
        <dbReference type="ChEBI" id="CHEBI:15378"/>
        <dbReference type="ChEBI" id="CHEBI:30616"/>
        <dbReference type="ChEBI" id="CHEBI:176428"/>
        <dbReference type="ChEBI" id="CHEBI:193140"/>
        <dbReference type="ChEBI" id="CHEBI:456216"/>
        <dbReference type="EC" id="2.7.1.166"/>
    </reaction>
</comment>
<keyword evidence="5 15" id="KW-1003">Cell membrane</keyword>
<dbReference type="Gene3D" id="1.10.510.10">
    <property type="entry name" value="Transferase(Phosphotransferase) domain 1"/>
    <property type="match status" value="1"/>
</dbReference>
<proteinExistence type="inferred from homology"/>
<keyword evidence="9 15" id="KW-0418">Kinase</keyword>
<keyword evidence="7 15" id="KW-0808">Transferase</keyword>
<protein>
    <recommendedName>
        <fullName evidence="13 15">3-deoxy-D-manno-octulosonic acid kinase</fullName>
        <shortName evidence="15">Kdo kinase</shortName>
        <ecNumber evidence="4 15">2.7.1.166</ecNumber>
    </recommendedName>
</protein>
<dbReference type="InterPro" id="IPR011009">
    <property type="entry name" value="Kinase-like_dom_sf"/>
</dbReference>
<dbReference type="InterPro" id="IPR022826">
    <property type="entry name" value="KDO_kinase"/>
</dbReference>
<keyword evidence="11 15" id="KW-0448">Lipopolysaccharide biosynthesis</keyword>
<evidence type="ECO:0000256" key="5">
    <source>
        <dbReference type="ARBA" id="ARBA00022475"/>
    </source>
</evidence>
<keyword evidence="17" id="KW-1185">Reference proteome</keyword>
<reference evidence="16 17" key="1">
    <citation type="submission" date="2021-02" db="EMBL/GenBank/DDBJ databases">
        <authorList>
            <person name="Park J.-S."/>
        </authorList>
    </citation>
    <scope>NUCLEOTIDE SEQUENCE [LARGE SCALE GENOMIC DNA]</scope>
    <source>
        <strain evidence="16 17">188UL20-2</strain>
    </source>
</reference>
<evidence type="ECO:0000256" key="9">
    <source>
        <dbReference type="ARBA" id="ARBA00022777"/>
    </source>
</evidence>
<accession>A0ABS2HKV2</accession>
<dbReference type="SUPFAM" id="SSF56112">
    <property type="entry name" value="Protein kinase-like (PK-like)"/>
    <property type="match status" value="1"/>
</dbReference>
<evidence type="ECO:0000313" key="17">
    <source>
        <dbReference type="Proteomes" id="UP000809621"/>
    </source>
</evidence>
<dbReference type="HAMAP" id="MF_00521">
    <property type="entry name" value="KDO_kinase"/>
    <property type="match status" value="1"/>
</dbReference>
<comment type="caution">
    <text evidence="16">The sequence shown here is derived from an EMBL/GenBank/DDBJ whole genome shotgun (WGS) entry which is preliminary data.</text>
</comment>
<evidence type="ECO:0000256" key="3">
    <source>
        <dbReference type="ARBA" id="ARBA00010327"/>
    </source>
</evidence>
<evidence type="ECO:0000256" key="8">
    <source>
        <dbReference type="ARBA" id="ARBA00022741"/>
    </source>
</evidence>
<dbReference type="RefSeq" id="WP_205159187.1">
    <property type="nucleotide sequence ID" value="NZ_JAFEUM010000006.1"/>
</dbReference>
<keyword evidence="6 15" id="KW-0997">Cell inner membrane</keyword>
<evidence type="ECO:0000256" key="4">
    <source>
        <dbReference type="ARBA" id="ARBA00011988"/>
    </source>
</evidence>
<evidence type="ECO:0000256" key="12">
    <source>
        <dbReference type="ARBA" id="ARBA00023136"/>
    </source>
</evidence>
<comment type="function">
    <text evidence="15">Catalyzes the ATP-dependent phosphorylation of the 3-deoxy-D-manno-octulosonic acid (Kdo) residue in Kdo-lipid IV(A) at the 4-OH position.</text>
</comment>
<comment type="subcellular location">
    <subcellularLocation>
        <location evidence="1 15">Cell inner membrane</location>
        <topology evidence="1 15">Peripheral membrane protein</topology>
        <orientation evidence="1 15">Cytoplasmic side</orientation>
    </subcellularLocation>
</comment>
<dbReference type="GO" id="GO:0016301">
    <property type="term" value="F:kinase activity"/>
    <property type="evidence" value="ECO:0007669"/>
    <property type="project" value="UniProtKB-KW"/>
</dbReference>
<sequence length="252" mass="28986">MIKIRVQEHPKHDIWFDNDLITQKQALLCLDIEKSGADHLITGKASGRGTTWFLQLTATLEVAVRRYRRGGVIGRFIKERFFFLGTSKLRSYAELKLLEKLSERGVHVPKPVCASVTFVTPFSYTADIVTQRIHHARDLAETLSQSTLPTDVWQTIGIEIAKMHNIGVNHTDLNLRNIMLDSQQQAWLIDFDKCIDESARGVGFLGQTRWKTNNLSRLKRSLLKEQSLRTCHWSENDWQTLLDSYHQTMAQP</sequence>
<organism evidence="16 17">
    <name type="scientific">Vibrio ulleungensis</name>
    <dbReference type="NCBI Taxonomy" id="2807619"/>
    <lineage>
        <taxon>Bacteria</taxon>
        <taxon>Pseudomonadati</taxon>
        <taxon>Pseudomonadota</taxon>
        <taxon>Gammaproteobacteria</taxon>
        <taxon>Vibrionales</taxon>
        <taxon>Vibrionaceae</taxon>
        <taxon>Vibrio</taxon>
    </lineage>
</organism>